<dbReference type="InterPro" id="IPR029063">
    <property type="entry name" value="SAM-dependent_MTases_sf"/>
</dbReference>
<dbReference type="AlphaFoldDB" id="A0A6N4R1F6"/>
<dbReference type="GO" id="GO:0032259">
    <property type="term" value="P:methylation"/>
    <property type="evidence" value="ECO:0007669"/>
    <property type="project" value="UniProtKB-KW"/>
</dbReference>
<dbReference type="InterPro" id="IPR013216">
    <property type="entry name" value="Methyltransf_11"/>
</dbReference>
<name>A0A6N4R1F6_9LEPT</name>
<keyword evidence="3" id="KW-0808">Transferase</keyword>
<keyword evidence="1" id="KW-1133">Transmembrane helix</keyword>
<accession>A0A6N4R1F6</accession>
<dbReference type="CDD" id="cd02440">
    <property type="entry name" value="AdoMet_MTases"/>
    <property type="match status" value="1"/>
</dbReference>
<evidence type="ECO:0000256" key="1">
    <source>
        <dbReference type="SAM" id="Phobius"/>
    </source>
</evidence>
<reference evidence="3 4" key="1">
    <citation type="journal article" date="2019" name="PLoS Negl. Trop. Dis.">
        <title>Revisiting the worldwide diversity of Leptospira species in the environment.</title>
        <authorList>
            <person name="Vincent A.T."/>
            <person name="Schiettekatte O."/>
            <person name="Bourhy P."/>
            <person name="Veyrier F.J."/>
            <person name="Picardeau M."/>
        </authorList>
    </citation>
    <scope>NUCLEOTIDE SEQUENCE [LARGE SCALE GENOMIC DNA]</scope>
    <source>
        <strain evidence="3 4">201702445</strain>
    </source>
</reference>
<gene>
    <name evidence="3" type="ORF">EHQ83_01085</name>
</gene>
<dbReference type="Pfam" id="PF08241">
    <property type="entry name" value="Methyltransf_11"/>
    <property type="match status" value="1"/>
</dbReference>
<evidence type="ECO:0000313" key="4">
    <source>
        <dbReference type="Proteomes" id="UP000297613"/>
    </source>
</evidence>
<keyword evidence="3" id="KW-0489">Methyltransferase</keyword>
<dbReference type="RefSeq" id="WP_135571476.1">
    <property type="nucleotide sequence ID" value="NZ_RQGK01000019.1"/>
</dbReference>
<feature type="domain" description="Methyltransferase type 11" evidence="2">
    <location>
        <begin position="87"/>
        <end position="135"/>
    </location>
</feature>
<feature type="transmembrane region" description="Helical" evidence="1">
    <location>
        <begin position="225"/>
        <end position="250"/>
    </location>
</feature>
<proteinExistence type="predicted"/>
<evidence type="ECO:0000259" key="2">
    <source>
        <dbReference type="Pfam" id="PF08241"/>
    </source>
</evidence>
<evidence type="ECO:0000313" key="3">
    <source>
        <dbReference type="EMBL" id="TGL89532.1"/>
    </source>
</evidence>
<sequence>MLEMLKEPSLIGLNVGSKEYFELQKALIKMRPLLKYCYNVWYKKVIKSVQSIRGAGLILELGSGGSYLKEYLPDMITSDVVEGVADRVIDARKLPFQDESVKSIILTHAFHHIPDVSLFLREAERVLIPGGKIILIEVAHTKFAKFFFDKFHVEPYMDNVTDWSFDQKDSMMDSNQALSWIVFFRDKLKFRKLFPNLSVVSSSYLPWFSYLISGGVTFRNMIPNFFVPFCILIDVLLSPLAFLFSLHWFIEIEKVNNR</sequence>
<organism evidence="3 4">
    <name type="scientific">Leptospira yasudae</name>
    <dbReference type="NCBI Taxonomy" id="2202201"/>
    <lineage>
        <taxon>Bacteria</taxon>
        <taxon>Pseudomonadati</taxon>
        <taxon>Spirochaetota</taxon>
        <taxon>Spirochaetia</taxon>
        <taxon>Leptospirales</taxon>
        <taxon>Leptospiraceae</taxon>
        <taxon>Leptospira</taxon>
    </lineage>
</organism>
<dbReference type="Proteomes" id="UP000297613">
    <property type="component" value="Unassembled WGS sequence"/>
</dbReference>
<dbReference type="Gene3D" id="3.40.50.150">
    <property type="entry name" value="Vaccinia Virus protein VP39"/>
    <property type="match status" value="1"/>
</dbReference>
<protein>
    <submittedName>
        <fullName evidence="3">Class I SAM-dependent methyltransferase</fullName>
    </submittedName>
</protein>
<dbReference type="GO" id="GO:0008757">
    <property type="term" value="F:S-adenosylmethionine-dependent methyltransferase activity"/>
    <property type="evidence" value="ECO:0007669"/>
    <property type="project" value="InterPro"/>
</dbReference>
<keyword evidence="1" id="KW-0812">Transmembrane</keyword>
<comment type="caution">
    <text evidence="3">The sequence shown here is derived from an EMBL/GenBank/DDBJ whole genome shotgun (WGS) entry which is preliminary data.</text>
</comment>
<keyword evidence="1" id="KW-0472">Membrane</keyword>
<dbReference type="SUPFAM" id="SSF53335">
    <property type="entry name" value="S-adenosyl-L-methionine-dependent methyltransferases"/>
    <property type="match status" value="1"/>
</dbReference>
<feature type="transmembrane region" description="Helical" evidence="1">
    <location>
        <begin position="193"/>
        <end position="213"/>
    </location>
</feature>
<dbReference type="EMBL" id="RQGM01000006">
    <property type="protein sequence ID" value="TGL89532.1"/>
    <property type="molecule type" value="Genomic_DNA"/>
</dbReference>